<evidence type="ECO:0000256" key="9">
    <source>
        <dbReference type="ARBA" id="ARBA00047899"/>
    </source>
</evidence>
<keyword evidence="4" id="KW-0808">Transferase</keyword>
<dbReference type="Gene3D" id="1.10.510.10">
    <property type="entry name" value="Transferase(Phosphotransferase) domain 1"/>
    <property type="match status" value="1"/>
</dbReference>
<evidence type="ECO:0000256" key="7">
    <source>
        <dbReference type="ARBA" id="ARBA00022777"/>
    </source>
</evidence>
<evidence type="ECO:0000256" key="1">
    <source>
        <dbReference type="ARBA" id="ARBA00012513"/>
    </source>
</evidence>
<accession>A0AA40HR88</accession>
<name>A0AA40HR88_CNENI</name>
<proteinExistence type="predicted"/>
<comment type="caution">
    <text evidence="12">The sequence shown here is derived from an EMBL/GenBank/DDBJ whole genome shotgun (WGS) entry which is preliminary data.</text>
</comment>
<keyword evidence="2" id="KW-0723">Serine/threonine-protein kinase</keyword>
<dbReference type="GO" id="GO:0005524">
    <property type="term" value="F:ATP binding"/>
    <property type="evidence" value="ECO:0007669"/>
    <property type="project" value="UniProtKB-KW"/>
</dbReference>
<dbReference type="SUPFAM" id="SSF56112">
    <property type="entry name" value="Protein kinase-like (PK-like)"/>
    <property type="match status" value="1"/>
</dbReference>
<dbReference type="AlphaFoldDB" id="A0AA40HR88"/>
<sequence>MKEQVLTGQLEVPHCMSRQGKQFLKWLLTVDPSQRPTLEEVMQHPWLNRGQEGALRSYSEPPGGDLDPQVLEMMQKLGFEQDQVEQSVGQRKYDRVMGIYLILRMMETKMPGREVKVRPYRSPDSSDISQVRGSQHLMGGLKRGLSHLMGGVEEVAQPSDGGTEEASLLSDGRTEEPSILPHYLWLNVTGPPPSLESMTTPPPLDSIEFGTATPSPDLQLGPGGSPCTHSRRLCSSSSSSSSSSSIRGGAPEGAARESCCQAGQPEGSTPASSSADSQGRPGLARRAFRAFLKFTCCGLPTIKRAF</sequence>
<evidence type="ECO:0000256" key="6">
    <source>
        <dbReference type="ARBA" id="ARBA00022776"/>
    </source>
</evidence>
<evidence type="ECO:0000256" key="5">
    <source>
        <dbReference type="ARBA" id="ARBA00022741"/>
    </source>
</evidence>
<evidence type="ECO:0000256" key="10">
    <source>
        <dbReference type="ARBA" id="ARBA00048679"/>
    </source>
</evidence>
<keyword evidence="3" id="KW-0132">Cell division</keyword>
<feature type="region of interest" description="Disordered" evidence="11">
    <location>
        <begin position="194"/>
        <end position="282"/>
    </location>
</feature>
<feature type="compositionally biased region" description="Pro residues" evidence="11">
    <location>
        <begin position="194"/>
        <end position="204"/>
    </location>
</feature>
<keyword evidence="8" id="KW-0067">ATP-binding</keyword>
<dbReference type="GO" id="GO:0004674">
    <property type="term" value="F:protein serine/threonine kinase activity"/>
    <property type="evidence" value="ECO:0007669"/>
    <property type="project" value="UniProtKB-KW"/>
</dbReference>
<dbReference type="InterPro" id="IPR011009">
    <property type="entry name" value="Kinase-like_dom_sf"/>
</dbReference>
<feature type="compositionally biased region" description="Polar residues" evidence="11">
    <location>
        <begin position="266"/>
        <end position="277"/>
    </location>
</feature>
<comment type="catalytic activity">
    <reaction evidence="10">
        <text>L-seryl-[protein] + ATP = O-phospho-L-seryl-[protein] + ADP + H(+)</text>
        <dbReference type="Rhea" id="RHEA:17989"/>
        <dbReference type="Rhea" id="RHEA-COMP:9863"/>
        <dbReference type="Rhea" id="RHEA-COMP:11604"/>
        <dbReference type="ChEBI" id="CHEBI:15378"/>
        <dbReference type="ChEBI" id="CHEBI:29999"/>
        <dbReference type="ChEBI" id="CHEBI:30616"/>
        <dbReference type="ChEBI" id="CHEBI:83421"/>
        <dbReference type="ChEBI" id="CHEBI:456216"/>
        <dbReference type="EC" id="2.7.11.1"/>
    </reaction>
</comment>
<organism evidence="12 13">
    <name type="scientific">Cnephaeus nilssonii</name>
    <name type="common">Northern bat</name>
    <name type="synonym">Eptesicus nilssonii</name>
    <dbReference type="NCBI Taxonomy" id="3371016"/>
    <lineage>
        <taxon>Eukaryota</taxon>
        <taxon>Metazoa</taxon>
        <taxon>Chordata</taxon>
        <taxon>Craniata</taxon>
        <taxon>Vertebrata</taxon>
        <taxon>Euteleostomi</taxon>
        <taxon>Mammalia</taxon>
        <taxon>Eutheria</taxon>
        <taxon>Laurasiatheria</taxon>
        <taxon>Chiroptera</taxon>
        <taxon>Yangochiroptera</taxon>
        <taxon>Vespertilionidae</taxon>
        <taxon>Cnephaeus</taxon>
    </lineage>
</organism>
<dbReference type="EMBL" id="JAULJE010000013">
    <property type="protein sequence ID" value="KAK1335858.1"/>
    <property type="molecule type" value="Genomic_DNA"/>
</dbReference>
<dbReference type="InterPro" id="IPR030616">
    <property type="entry name" value="Aur-like"/>
</dbReference>
<evidence type="ECO:0000313" key="12">
    <source>
        <dbReference type="EMBL" id="KAK1335858.1"/>
    </source>
</evidence>
<evidence type="ECO:0000256" key="8">
    <source>
        <dbReference type="ARBA" id="ARBA00022840"/>
    </source>
</evidence>
<comment type="catalytic activity">
    <reaction evidence="9">
        <text>L-threonyl-[protein] + ATP = O-phospho-L-threonyl-[protein] + ADP + H(+)</text>
        <dbReference type="Rhea" id="RHEA:46608"/>
        <dbReference type="Rhea" id="RHEA-COMP:11060"/>
        <dbReference type="Rhea" id="RHEA-COMP:11605"/>
        <dbReference type="ChEBI" id="CHEBI:15378"/>
        <dbReference type="ChEBI" id="CHEBI:30013"/>
        <dbReference type="ChEBI" id="CHEBI:30616"/>
        <dbReference type="ChEBI" id="CHEBI:61977"/>
        <dbReference type="ChEBI" id="CHEBI:456216"/>
        <dbReference type="EC" id="2.7.11.1"/>
    </reaction>
</comment>
<evidence type="ECO:0000256" key="11">
    <source>
        <dbReference type="SAM" id="MobiDB-lite"/>
    </source>
</evidence>
<evidence type="ECO:0000313" key="13">
    <source>
        <dbReference type="Proteomes" id="UP001177744"/>
    </source>
</evidence>
<keyword evidence="6" id="KW-0498">Mitosis</keyword>
<keyword evidence="6" id="KW-0131">Cell cycle</keyword>
<evidence type="ECO:0000256" key="2">
    <source>
        <dbReference type="ARBA" id="ARBA00022527"/>
    </source>
</evidence>
<keyword evidence="13" id="KW-1185">Reference proteome</keyword>
<feature type="region of interest" description="Disordered" evidence="11">
    <location>
        <begin position="155"/>
        <end position="174"/>
    </location>
</feature>
<gene>
    <name evidence="12" type="ORF">QTO34_003656</name>
</gene>
<dbReference type="PANTHER" id="PTHR24350">
    <property type="entry name" value="SERINE/THREONINE-PROTEIN KINASE IAL-RELATED"/>
    <property type="match status" value="1"/>
</dbReference>
<dbReference type="Proteomes" id="UP001177744">
    <property type="component" value="Unassembled WGS sequence"/>
</dbReference>
<dbReference type="GO" id="GO:0051301">
    <property type="term" value="P:cell division"/>
    <property type="evidence" value="ECO:0007669"/>
    <property type="project" value="UniProtKB-KW"/>
</dbReference>
<keyword evidence="5" id="KW-0547">Nucleotide-binding</keyword>
<dbReference type="EC" id="2.7.11.1" evidence="1"/>
<dbReference type="Gene3D" id="1.10.8.10">
    <property type="entry name" value="DNA helicase RuvA subunit, C-terminal domain"/>
    <property type="match status" value="1"/>
</dbReference>
<reference evidence="12" key="1">
    <citation type="submission" date="2023-06" db="EMBL/GenBank/DDBJ databases">
        <title>Reference genome for the Northern bat (Eptesicus nilssonii), a most northern bat species.</title>
        <authorList>
            <person name="Laine V.N."/>
            <person name="Pulliainen A.T."/>
            <person name="Lilley T.M."/>
        </authorList>
    </citation>
    <scope>NUCLEOTIDE SEQUENCE</scope>
    <source>
        <strain evidence="12">BLF_Eptnil</strain>
        <tissue evidence="12">Kidney</tissue>
    </source>
</reference>
<protein>
    <recommendedName>
        <fullName evidence="1">non-specific serine/threonine protein kinase</fullName>
        <ecNumber evidence="1">2.7.11.1</ecNumber>
    </recommendedName>
</protein>
<feature type="compositionally biased region" description="Low complexity" evidence="11">
    <location>
        <begin position="235"/>
        <end position="245"/>
    </location>
</feature>
<evidence type="ECO:0000256" key="3">
    <source>
        <dbReference type="ARBA" id="ARBA00022618"/>
    </source>
</evidence>
<evidence type="ECO:0000256" key="4">
    <source>
        <dbReference type="ARBA" id="ARBA00022679"/>
    </source>
</evidence>
<keyword evidence="7" id="KW-0418">Kinase</keyword>